<keyword evidence="1" id="KW-0732">Signal</keyword>
<dbReference type="AlphaFoldDB" id="A0A5N6KJC0"/>
<dbReference type="OrthoDB" id="5409186at2759"/>
<organism evidence="2 3">
    <name type="scientific">Monilinia laxa</name>
    <name type="common">Brown rot fungus</name>
    <name type="synonym">Sclerotinia laxa</name>
    <dbReference type="NCBI Taxonomy" id="61186"/>
    <lineage>
        <taxon>Eukaryota</taxon>
        <taxon>Fungi</taxon>
        <taxon>Dikarya</taxon>
        <taxon>Ascomycota</taxon>
        <taxon>Pezizomycotina</taxon>
        <taxon>Leotiomycetes</taxon>
        <taxon>Helotiales</taxon>
        <taxon>Sclerotiniaceae</taxon>
        <taxon>Monilinia</taxon>
    </lineage>
</organism>
<evidence type="ECO:0000313" key="3">
    <source>
        <dbReference type="Proteomes" id="UP000326757"/>
    </source>
</evidence>
<name>A0A5N6KJC0_MONLA</name>
<accession>A0A5N6KJC0</accession>
<protein>
    <submittedName>
        <fullName evidence="2">Uncharacterized protein</fullName>
    </submittedName>
</protein>
<dbReference type="EMBL" id="VIGI01000002">
    <property type="protein sequence ID" value="KAB8303777.1"/>
    <property type="molecule type" value="Genomic_DNA"/>
</dbReference>
<sequence length="256" mass="26547">MHFNSFIAASVLAASASATVSEGMPYKLAARSLNPAHGLVKRQSGYQPSQTFCSGYGTCAEACGTGYETCASTDGALHCFDPTAKETCCPTGTGDSCSEGYYCTQATDLTVWCCPDGMDLTACAAIYSLTGVLQSVTPSSVASASGSPTTIPTAQASVTTSDMLSLPAYTVPTTPPVGSHGATKTSWGSNVTFTGSSTATATPPAFTASAAIAKFQFLKGESLSSHSFSFHMQINLHPYFAPVDSPREEGYEYKCR</sequence>
<feature type="chain" id="PRO_5024849751" evidence="1">
    <location>
        <begin position="19"/>
        <end position="256"/>
    </location>
</feature>
<proteinExistence type="predicted"/>
<comment type="caution">
    <text evidence="2">The sequence shown here is derived from an EMBL/GenBank/DDBJ whole genome shotgun (WGS) entry which is preliminary data.</text>
</comment>
<gene>
    <name evidence="2" type="ORF">EYC80_005155</name>
</gene>
<keyword evidence="3" id="KW-1185">Reference proteome</keyword>
<feature type="signal peptide" evidence="1">
    <location>
        <begin position="1"/>
        <end position="18"/>
    </location>
</feature>
<reference evidence="2 3" key="1">
    <citation type="submission" date="2019-06" db="EMBL/GenBank/DDBJ databases">
        <title>Genome Sequence of the Brown Rot Fungal Pathogen Monilinia laxa.</title>
        <authorList>
            <person name="De Miccolis Angelini R.M."/>
            <person name="Landi L."/>
            <person name="Abate D."/>
            <person name="Pollastro S."/>
            <person name="Romanazzi G."/>
            <person name="Faretra F."/>
        </authorList>
    </citation>
    <scope>NUCLEOTIDE SEQUENCE [LARGE SCALE GENOMIC DNA]</scope>
    <source>
        <strain evidence="2 3">Mlax316</strain>
    </source>
</reference>
<evidence type="ECO:0000313" key="2">
    <source>
        <dbReference type="EMBL" id="KAB8303777.1"/>
    </source>
</evidence>
<dbReference type="Proteomes" id="UP000326757">
    <property type="component" value="Unassembled WGS sequence"/>
</dbReference>
<evidence type="ECO:0000256" key="1">
    <source>
        <dbReference type="SAM" id="SignalP"/>
    </source>
</evidence>